<feature type="compositionally biased region" description="Basic and acidic residues" evidence="2">
    <location>
        <begin position="234"/>
        <end position="248"/>
    </location>
</feature>
<feature type="region of interest" description="Disordered" evidence="2">
    <location>
        <begin position="225"/>
        <end position="264"/>
    </location>
</feature>
<dbReference type="EMBL" id="CAKMRJ010001112">
    <property type="protein sequence ID" value="CAH1420792.1"/>
    <property type="molecule type" value="Genomic_DNA"/>
</dbReference>
<reference evidence="3 4" key="1">
    <citation type="submission" date="2022-01" db="EMBL/GenBank/DDBJ databases">
        <authorList>
            <person name="Xiong W."/>
            <person name="Schranz E."/>
        </authorList>
    </citation>
    <scope>NUCLEOTIDE SEQUENCE [LARGE SCALE GENOMIC DNA]</scope>
</reference>
<accession>A0AAU9M290</accession>
<evidence type="ECO:0000313" key="4">
    <source>
        <dbReference type="Proteomes" id="UP001157418"/>
    </source>
</evidence>
<comment type="caution">
    <text evidence="3">The sequence shown here is derived from an EMBL/GenBank/DDBJ whole genome shotgun (WGS) entry which is preliminary data.</text>
</comment>
<sequence length="498" mass="57438">MRRVDIPSSEGLIVDDETNDVSIVLYSNASTRTFSIDLDDYSPPIPRESQEKDNNFQEYLECMEESMCILNEKTKARVKTLQVTIEDFEGTTAYIKGQVARNMRRIETLDHKIHNTIESCLSPMNQKIDDFIQSLSNLESVYEAKLDHMHNYVTAQDRYISTLEKSIAELSKASASSSTLPFRRSKTVQLLVDEVKAIKQQSSSSDLCALQQKIASTDSKLDLILANPSGSNERPPEPEGEKVHERRSSQSPIIHQIPDSPNEFEKRRHEKIESLDKMAVDARLKAQQNRAKLAEKEKELVRRQGIKDPSLKVPRRKDVYFSKPVIISEPITQPKLSQIDPKYKGKQKIIFKSKKELVKEAQMEIDEELAKQLKAKELKSKQEMLLKRKPSEISTEERSTWHDEQYRVSSPKRTIFFNPDRDSYQKVKVIKPTNSFTPPSDLTKENWDIPAPPNGVKFNLWPSEIYLVEVDIDVEEIEKKFFVKKSIQVVPVWSNWQN</sequence>
<keyword evidence="1" id="KW-0175">Coiled coil</keyword>
<name>A0AAU9M290_9ASTR</name>
<evidence type="ECO:0000256" key="1">
    <source>
        <dbReference type="SAM" id="Coils"/>
    </source>
</evidence>
<dbReference type="Proteomes" id="UP001157418">
    <property type="component" value="Unassembled WGS sequence"/>
</dbReference>
<organism evidence="3 4">
    <name type="scientific">Lactuca virosa</name>
    <dbReference type="NCBI Taxonomy" id="75947"/>
    <lineage>
        <taxon>Eukaryota</taxon>
        <taxon>Viridiplantae</taxon>
        <taxon>Streptophyta</taxon>
        <taxon>Embryophyta</taxon>
        <taxon>Tracheophyta</taxon>
        <taxon>Spermatophyta</taxon>
        <taxon>Magnoliopsida</taxon>
        <taxon>eudicotyledons</taxon>
        <taxon>Gunneridae</taxon>
        <taxon>Pentapetalae</taxon>
        <taxon>asterids</taxon>
        <taxon>campanulids</taxon>
        <taxon>Asterales</taxon>
        <taxon>Asteraceae</taxon>
        <taxon>Cichorioideae</taxon>
        <taxon>Cichorieae</taxon>
        <taxon>Lactucinae</taxon>
        <taxon>Lactuca</taxon>
    </lineage>
</organism>
<proteinExistence type="predicted"/>
<dbReference type="AlphaFoldDB" id="A0AAU9M290"/>
<gene>
    <name evidence="3" type="ORF">LVIROSA_LOCUS8230</name>
</gene>
<protein>
    <submittedName>
        <fullName evidence="3">Uncharacterized protein</fullName>
    </submittedName>
</protein>
<evidence type="ECO:0000256" key="2">
    <source>
        <dbReference type="SAM" id="MobiDB-lite"/>
    </source>
</evidence>
<keyword evidence="4" id="KW-1185">Reference proteome</keyword>
<feature type="coiled-coil region" evidence="1">
    <location>
        <begin position="277"/>
        <end position="304"/>
    </location>
</feature>
<evidence type="ECO:0000313" key="3">
    <source>
        <dbReference type="EMBL" id="CAH1420792.1"/>
    </source>
</evidence>